<keyword evidence="3" id="KW-1185">Reference proteome</keyword>
<dbReference type="AlphaFoldDB" id="A0A3B0PTX4"/>
<accession>A0A3B0PTX4</accession>
<feature type="compositionally biased region" description="Basic and acidic residues" evidence="1">
    <location>
        <begin position="27"/>
        <end position="41"/>
    </location>
</feature>
<protein>
    <recommendedName>
        <fullName evidence="4">Lipoprotein</fullName>
    </recommendedName>
</protein>
<proteinExistence type="predicted"/>
<evidence type="ECO:0008006" key="4">
    <source>
        <dbReference type="Google" id="ProtNLM"/>
    </source>
</evidence>
<feature type="region of interest" description="Disordered" evidence="1">
    <location>
        <begin position="27"/>
        <end position="89"/>
    </location>
</feature>
<reference evidence="3" key="1">
    <citation type="submission" date="2018-06" db="EMBL/GenBank/DDBJ databases">
        <authorList>
            <consortium name="Pathogen Informatics"/>
        </authorList>
    </citation>
    <scope>NUCLEOTIDE SEQUENCE [LARGE SCALE GENOMIC DNA]</scope>
    <source>
        <strain evidence="3">NCTC10132</strain>
    </source>
</reference>
<dbReference type="Proteomes" id="UP000257559">
    <property type="component" value="Chromosome"/>
</dbReference>
<sequence>MKYLKTLFLTTGLTLTTATLMISCTKQPEDKKVAEKKEEPKPTTNDSSSSSSQTSPSNESTNPSPSNSGESSTTKPSNNSSAQNNESNKLEILATASNFTITPDATLGRLSFDIILNRTLENIYDDTEYKIVINGKEYEIQGIQNNHGSNQYSW</sequence>
<evidence type="ECO:0000256" key="1">
    <source>
        <dbReference type="SAM" id="MobiDB-lite"/>
    </source>
</evidence>
<feature type="compositionally biased region" description="Low complexity" evidence="1">
    <location>
        <begin position="42"/>
        <end position="87"/>
    </location>
</feature>
<name>A0A3B0PTX4_9BACT</name>
<evidence type="ECO:0000313" key="3">
    <source>
        <dbReference type="Proteomes" id="UP000257559"/>
    </source>
</evidence>
<organism evidence="2 3">
    <name type="scientific">Mycoplasmopsis edwardii</name>
    <dbReference type="NCBI Taxonomy" id="53558"/>
    <lineage>
        <taxon>Bacteria</taxon>
        <taxon>Bacillati</taxon>
        <taxon>Mycoplasmatota</taxon>
        <taxon>Mycoplasmoidales</taxon>
        <taxon>Metamycoplasmataceae</taxon>
        <taxon>Mycoplasmopsis</taxon>
    </lineage>
</organism>
<evidence type="ECO:0000313" key="2">
    <source>
        <dbReference type="EMBL" id="SYV98025.1"/>
    </source>
</evidence>
<gene>
    <name evidence="2" type="ORF">NCTC10132_01397</name>
</gene>
<feature type="non-terminal residue" evidence="2">
    <location>
        <position position="154"/>
    </location>
</feature>
<dbReference type="KEGG" id="medw:NCTC10132_01397"/>
<dbReference type="PROSITE" id="PS51257">
    <property type="entry name" value="PROKAR_LIPOPROTEIN"/>
    <property type="match status" value="1"/>
</dbReference>
<dbReference type="EMBL" id="LS991951">
    <property type="protein sequence ID" value="SYV98025.1"/>
    <property type="molecule type" value="Genomic_DNA"/>
</dbReference>